<feature type="transmembrane region" description="Helical" evidence="6">
    <location>
        <begin position="20"/>
        <end position="40"/>
    </location>
</feature>
<comment type="subcellular location">
    <subcellularLocation>
        <location evidence="1">Membrane</location>
        <topology evidence="1">Multi-pass membrane protein</topology>
    </subcellularLocation>
</comment>
<feature type="transmembrane region" description="Helical" evidence="6">
    <location>
        <begin position="415"/>
        <end position="433"/>
    </location>
</feature>
<evidence type="ECO:0000256" key="3">
    <source>
        <dbReference type="ARBA" id="ARBA00022989"/>
    </source>
</evidence>
<organism evidence="8 9">
    <name type="scientific">Coprinellus micaceus</name>
    <name type="common">Glistening ink-cap mushroom</name>
    <name type="synonym">Coprinus micaceus</name>
    <dbReference type="NCBI Taxonomy" id="71717"/>
    <lineage>
        <taxon>Eukaryota</taxon>
        <taxon>Fungi</taxon>
        <taxon>Dikarya</taxon>
        <taxon>Basidiomycota</taxon>
        <taxon>Agaricomycotina</taxon>
        <taxon>Agaricomycetes</taxon>
        <taxon>Agaricomycetidae</taxon>
        <taxon>Agaricales</taxon>
        <taxon>Agaricineae</taxon>
        <taxon>Psathyrellaceae</taxon>
        <taxon>Coprinellus</taxon>
    </lineage>
</organism>
<dbReference type="OrthoDB" id="2159384at2759"/>
<reference evidence="8 9" key="1">
    <citation type="journal article" date="2019" name="Nat. Ecol. Evol.">
        <title>Megaphylogeny resolves global patterns of mushroom evolution.</title>
        <authorList>
            <person name="Varga T."/>
            <person name="Krizsan K."/>
            <person name="Foldi C."/>
            <person name="Dima B."/>
            <person name="Sanchez-Garcia M."/>
            <person name="Sanchez-Ramirez S."/>
            <person name="Szollosi G.J."/>
            <person name="Szarkandi J.G."/>
            <person name="Papp V."/>
            <person name="Albert L."/>
            <person name="Andreopoulos W."/>
            <person name="Angelini C."/>
            <person name="Antonin V."/>
            <person name="Barry K.W."/>
            <person name="Bougher N.L."/>
            <person name="Buchanan P."/>
            <person name="Buyck B."/>
            <person name="Bense V."/>
            <person name="Catcheside P."/>
            <person name="Chovatia M."/>
            <person name="Cooper J."/>
            <person name="Damon W."/>
            <person name="Desjardin D."/>
            <person name="Finy P."/>
            <person name="Geml J."/>
            <person name="Haridas S."/>
            <person name="Hughes K."/>
            <person name="Justo A."/>
            <person name="Karasinski D."/>
            <person name="Kautmanova I."/>
            <person name="Kiss B."/>
            <person name="Kocsube S."/>
            <person name="Kotiranta H."/>
            <person name="LaButti K.M."/>
            <person name="Lechner B.E."/>
            <person name="Liimatainen K."/>
            <person name="Lipzen A."/>
            <person name="Lukacs Z."/>
            <person name="Mihaltcheva S."/>
            <person name="Morgado L.N."/>
            <person name="Niskanen T."/>
            <person name="Noordeloos M.E."/>
            <person name="Ohm R.A."/>
            <person name="Ortiz-Santana B."/>
            <person name="Ovrebo C."/>
            <person name="Racz N."/>
            <person name="Riley R."/>
            <person name="Savchenko A."/>
            <person name="Shiryaev A."/>
            <person name="Soop K."/>
            <person name="Spirin V."/>
            <person name="Szebenyi C."/>
            <person name="Tomsovsky M."/>
            <person name="Tulloss R.E."/>
            <person name="Uehling J."/>
            <person name="Grigoriev I.V."/>
            <person name="Vagvolgyi C."/>
            <person name="Papp T."/>
            <person name="Martin F.M."/>
            <person name="Miettinen O."/>
            <person name="Hibbett D.S."/>
            <person name="Nagy L.G."/>
        </authorList>
    </citation>
    <scope>NUCLEOTIDE SEQUENCE [LARGE SCALE GENOMIC DNA]</scope>
    <source>
        <strain evidence="8 9">FP101781</strain>
    </source>
</reference>
<evidence type="ECO:0000256" key="6">
    <source>
        <dbReference type="SAM" id="Phobius"/>
    </source>
</evidence>
<feature type="transmembrane region" description="Helical" evidence="6">
    <location>
        <begin position="285"/>
        <end position="303"/>
    </location>
</feature>
<evidence type="ECO:0000256" key="1">
    <source>
        <dbReference type="ARBA" id="ARBA00004141"/>
    </source>
</evidence>
<name>A0A4Y7T9R8_COPMI</name>
<dbReference type="PROSITE" id="PS51380">
    <property type="entry name" value="EXS"/>
    <property type="match status" value="1"/>
</dbReference>
<dbReference type="EMBL" id="QPFP01000023">
    <property type="protein sequence ID" value="TEB30332.1"/>
    <property type="molecule type" value="Genomic_DNA"/>
</dbReference>
<feature type="compositionally biased region" description="Polar residues" evidence="5">
    <location>
        <begin position="349"/>
        <end position="362"/>
    </location>
</feature>
<keyword evidence="3 6" id="KW-1133">Transmembrane helix</keyword>
<proteinExistence type="predicted"/>
<protein>
    <submittedName>
        <fullName evidence="8">EXS-domain-containing protein</fullName>
    </submittedName>
</protein>
<dbReference type="Pfam" id="PF03124">
    <property type="entry name" value="EXS"/>
    <property type="match status" value="1"/>
</dbReference>
<feature type="transmembrane region" description="Helical" evidence="6">
    <location>
        <begin position="116"/>
        <end position="138"/>
    </location>
</feature>
<evidence type="ECO:0000256" key="2">
    <source>
        <dbReference type="ARBA" id="ARBA00022692"/>
    </source>
</evidence>
<comment type="caution">
    <text evidence="8">The sequence shown here is derived from an EMBL/GenBank/DDBJ whole genome shotgun (WGS) entry which is preliminary data.</text>
</comment>
<dbReference type="PANTHER" id="PTHR10783:SF46">
    <property type="entry name" value="PROTEIN ERD1 HOMOLOG 2"/>
    <property type="match status" value="1"/>
</dbReference>
<dbReference type="AlphaFoldDB" id="A0A4Y7T9R8"/>
<sequence length="524" mass="59640">MSPIDAGTDVDQNVVLPLPYRIFVLFGLGILGWASNLHLLDALDVDVVQALDLRTVEDNAPVRLPLTQREHAGSSRTHTLIRTTYQVFLGYTAFCTASWMLFRFKTNGDPLLVDAYGHIPVITACFLFLIVLCPYDYFFKTERDKFVQAIRRCLFSSATTPILFSDVIFADIGTSYAKIFGDVWLSLCMVIPGNSLLNAPSPDGLARWVLPTIMSFPYFVRLRQCLIEYNLPTNESRRPFFNAIKYGTAFPVIFLSAAQRIVVVDIIDQQGEDAAKQPWHGEHRLFRLWLLAVFVNSAYSFWWDITNDWGFDLLKPDPSQSTQRVLPKRLLIPQMNYGTPLITPRRSTDVSPTDEFSSNHSSAPFHHQKGSSLTLNGMNGVVSHHRRNSSSSASTHAHSHSHSQRQKHPYGLRSMLLYPLTVYPLLIFLNLILRMSWSVKLSSHLHSVRDGSVAVFWLEVAEIVRRWLWVFIRVEWEVVKRVQSAPIVERVVKVEFDEQSGEVEEVVYEELDTRAAARTVLPDA</sequence>
<evidence type="ECO:0000259" key="7">
    <source>
        <dbReference type="PROSITE" id="PS51380"/>
    </source>
</evidence>
<dbReference type="InterPro" id="IPR004342">
    <property type="entry name" value="EXS_C"/>
</dbReference>
<feature type="transmembrane region" description="Helical" evidence="6">
    <location>
        <begin position="85"/>
        <end position="104"/>
    </location>
</feature>
<accession>A0A4Y7T9R8</accession>
<evidence type="ECO:0000313" key="9">
    <source>
        <dbReference type="Proteomes" id="UP000298030"/>
    </source>
</evidence>
<feature type="region of interest" description="Disordered" evidence="5">
    <location>
        <begin position="338"/>
        <end position="370"/>
    </location>
</feature>
<evidence type="ECO:0000313" key="8">
    <source>
        <dbReference type="EMBL" id="TEB30332.1"/>
    </source>
</evidence>
<dbReference type="PANTHER" id="PTHR10783">
    <property type="entry name" value="XENOTROPIC AND POLYTROPIC RETROVIRUS RECEPTOR 1-RELATED"/>
    <property type="match status" value="1"/>
</dbReference>
<keyword evidence="9" id="KW-1185">Reference proteome</keyword>
<evidence type="ECO:0000256" key="4">
    <source>
        <dbReference type="ARBA" id="ARBA00023136"/>
    </source>
</evidence>
<feature type="compositionally biased region" description="Basic residues" evidence="5">
    <location>
        <begin position="397"/>
        <end position="407"/>
    </location>
</feature>
<dbReference type="STRING" id="71717.A0A4Y7T9R8"/>
<dbReference type="Proteomes" id="UP000298030">
    <property type="component" value="Unassembled WGS sequence"/>
</dbReference>
<keyword evidence="2 6" id="KW-0812">Transmembrane</keyword>
<dbReference type="GO" id="GO:0016020">
    <property type="term" value="C:membrane"/>
    <property type="evidence" value="ECO:0007669"/>
    <property type="project" value="UniProtKB-SubCell"/>
</dbReference>
<keyword evidence="4 6" id="KW-0472">Membrane</keyword>
<feature type="region of interest" description="Disordered" evidence="5">
    <location>
        <begin position="384"/>
        <end position="407"/>
    </location>
</feature>
<evidence type="ECO:0000256" key="5">
    <source>
        <dbReference type="SAM" id="MobiDB-lite"/>
    </source>
</evidence>
<gene>
    <name evidence="8" type="ORF">FA13DRAFT_1755116</name>
</gene>
<dbReference type="GO" id="GO:0005737">
    <property type="term" value="C:cytoplasm"/>
    <property type="evidence" value="ECO:0007669"/>
    <property type="project" value="TreeGrafter"/>
</dbReference>
<feature type="domain" description="EXS" evidence="7">
    <location>
        <begin position="201"/>
        <end position="506"/>
    </location>
</feature>